<dbReference type="Gene3D" id="3.40.462.20">
    <property type="match status" value="1"/>
</dbReference>
<dbReference type="InterPro" id="IPR006311">
    <property type="entry name" value="TAT_signal"/>
</dbReference>
<feature type="domain" description="FAD-binding PCMH-type" evidence="6">
    <location>
        <begin position="68"/>
        <end position="237"/>
    </location>
</feature>
<dbReference type="RefSeq" id="WP_138051854.1">
    <property type="nucleotide sequence ID" value="NZ_VAWE01000001.1"/>
</dbReference>
<dbReference type="Gene3D" id="3.30.43.10">
    <property type="entry name" value="Uridine Diphospho-n-acetylenolpyruvylglucosamine Reductase, domain 2"/>
    <property type="match status" value="1"/>
</dbReference>
<name>A0A5R9E088_9ACTN</name>
<dbReference type="PANTHER" id="PTHR42973:SF39">
    <property type="entry name" value="FAD-BINDING PCMH-TYPE DOMAIN-CONTAINING PROTEIN"/>
    <property type="match status" value="1"/>
</dbReference>
<proteinExistence type="inferred from homology"/>
<dbReference type="GO" id="GO:0016491">
    <property type="term" value="F:oxidoreductase activity"/>
    <property type="evidence" value="ECO:0007669"/>
    <property type="project" value="UniProtKB-KW"/>
</dbReference>
<comment type="similarity">
    <text evidence="2">Belongs to the oxygen-dependent FAD-linked oxidoreductase family.</text>
</comment>
<keyword evidence="8" id="KW-1185">Reference proteome</keyword>
<evidence type="ECO:0000256" key="2">
    <source>
        <dbReference type="ARBA" id="ARBA00005466"/>
    </source>
</evidence>
<sequence length="507" mass="54355">MISRRSLIRAGAGATAAAALTAGTGGVMLAQAAAAVPWRELRGRLSGTLVLPSDAAYDTAKQLQLAQFDAVRPRAVAYCASESDVAACIMFARENGIPAAVRSGGHSHAGYSTGPGLVIDLSRVNAVRVTGDTVHLGAGSQGVDIVDALAPHGLQVAGGTCPTVAIGGWIQGGGLGFASRKFGMGCDLLESARVVLADGRTVTASRHEHRDLFWALRGGGGGNFGIVTDFEVRPVRIPTLTTYNLNFRWADATRVILAWQEWMSIAPRELASELMFLLSTDAPAGTEPNVVLTGAFHGSEADCDRVLDRLVAAAAPTISRETVELPYQQAMTGVFGCGDKTVPQCHRLGYSPEAQLSRDNHTTQRNRFFAEPWTCTAAEAALSAFTAEPTPGQFRFMGFFPYGGRINEVASTATAFVHRDALFNVGLAVGLNRPDPAQDAKDRARSWVDGGFGALAPYSNHRSYQNYMDPALTNWREAYYGHNYARLRAVKKTYDPHRFFRFAQGID</sequence>
<dbReference type="AlphaFoldDB" id="A0A5R9E088"/>
<evidence type="ECO:0000313" key="7">
    <source>
        <dbReference type="EMBL" id="TLQ42445.1"/>
    </source>
</evidence>
<dbReference type="InterPro" id="IPR006094">
    <property type="entry name" value="Oxid_FAD_bind_N"/>
</dbReference>
<evidence type="ECO:0000259" key="6">
    <source>
        <dbReference type="PROSITE" id="PS51387"/>
    </source>
</evidence>
<dbReference type="PROSITE" id="PS51318">
    <property type="entry name" value="TAT"/>
    <property type="match status" value="1"/>
</dbReference>
<dbReference type="InterPro" id="IPR050416">
    <property type="entry name" value="FAD-linked_Oxidoreductase"/>
</dbReference>
<reference evidence="7 8" key="1">
    <citation type="submission" date="2019-05" db="EMBL/GenBank/DDBJ databases">
        <title>Streptomyces marianii sp. nov., a novel marine actinomycete from southern coast of India.</title>
        <authorList>
            <person name="Iniyan A.M."/>
            <person name="Wink J."/>
            <person name="Ramprasad E."/>
            <person name="Ramana C.V."/>
            <person name="Bunk B."/>
            <person name="Sproer C."/>
            <person name="Joseph F.-J.R.S."/>
            <person name="Vincent S.G.P."/>
        </authorList>
    </citation>
    <scope>NUCLEOTIDE SEQUENCE [LARGE SCALE GENOMIC DNA]</scope>
    <source>
        <strain evidence="7 8">ICN19</strain>
    </source>
</reference>
<evidence type="ECO:0000256" key="3">
    <source>
        <dbReference type="ARBA" id="ARBA00022630"/>
    </source>
</evidence>
<comment type="cofactor">
    <cofactor evidence="1">
        <name>FAD</name>
        <dbReference type="ChEBI" id="CHEBI:57692"/>
    </cofactor>
</comment>
<dbReference type="Pfam" id="PF08031">
    <property type="entry name" value="BBE"/>
    <property type="match status" value="1"/>
</dbReference>
<keyword evidence="3" id="KW-0285">Flavoprotein</keyword>
<gene>
    <name evidence="7" type="ORF">FEF34_03805</name>
</gene>
<dbReference type="Pfam" id="PF01565">
    <property type="entry name" value="FAD_binding_4"/>
    <property type="match status" value="1"/>
</dbReference>
<dbReference type="OrthoDB" id="545125at2"/>
<accession>A0A5R9E088</accession>
<dbReference type="SUPFAM" id="SSF56176">
    <property type="entry name" value="FAD-binding/transporter-associated domain-like"/>
    <property type="match status" value="1"/>
</dbReference>
<keyword evidence="5" id="KW-0560">Oxidoreductase</keyword>
<comment type="caution">
    <text evidence="7">The sequence shown here is derived from an EMBL/GenBank/DDBJ whole genome shotgun (WGS) entry which is preliminary data.</text>
</comment>
<dbReference type="InterPro" id="IPR016166">
    <property type="entry name" value="FAD-bd_PCMH"/>
</dbReference>
<dbReference type="InterPro" id="IPR036318">
    <property type="entry name" value="FAD-bd_PCMH-like_sf"/>
</dbReference>
<evidence type="ECO:0000256" key="1">
    <source>
        <dbReference type="ARBA" id="ARBA00001974"/>
    </source>
</evidence>
<dbReference type="PANTHER" id="PTHR42973">
    <property type="entry name" value="BINDING OXIDOREDUCTASE, PUTATIVE (AFU_ORTHOLOGUE AFUA_1G17690)-RELATED"/>
    <property type="match status" value="1"/>
</dbReference>
<evidence type="ECO:0000256" key="5">
    <source>
        <dbReference type="ARBA" id="ARBA00023002"/>
    </source>
</evidence>
<dbReference type="Gene3D" id="3.30.465.10">
    <property type="match status" value="1"/>
</dbReference>
<dbReference type="EMBL" id="VAWE01000001">
    <property type="protein sequence ID" value="TLQ42445.1"/>
    <property type="molecule type" value="Genomic_DNA"/>
</dbReference>
<dbReference type="InterPro" id="IPR016167">
    <property type="entry name" value="FAD-bd_PCMH_sub1"/>
</dbReference>
<evidence type="ECO:0000313" key="8">
    <source>
        <dbReference type="Proteomes" id="UP000305921"/>
    </source>
</evidence>
<evidence type="ECO:0000256" key="4">
    <source>
        <dbReference type="ARBA" id="ARBA00022827"/>
    </source>
</evidence>
<organism evidence="7 8">
    <name type="scientific">Streptomyces marianii</name>
    <dbReference type="NCBI Taxonomy" id="1817406"/>
    <lineage>
        <taxon>Bacteria</taxon>
        <taxon>Bacillati</taxon>
        <taxon>Actinomycetota</taxon>
        <taxon>Actinomycetes</taxon>
        <taxon>Kitasatosporales</taxon>
        <taxon>Streptomycetaceae</taxon>
        <taxon>Streptomyces</taxon>
    </lineage>
</organism>
<dbReference type="GO" id="GO:0071949">
    <property type="term" value="F:FAD binding"/>
    <property type="evidence" value="ECO:0007669"/>
    <property type="project" value="InterPro"/>
</dbReference>
<protein>
    <submittedName>
        <fullName evidence="7">FAD-binding oxidoreductase</fullName>
    </submittedName>
</protein>
<dbReference type="PROSITE" id="PS51387">
    <property type="entry name" value="FAD_PCMH"/>
    <property type="match status" value="1"/>
</dbReference>
<dbReference type="InterPro" id="IPR016169">
    <property type="entry name" value="FAD-bd_PCMH_sub2"/>
</dbReference>
<dbReference type="InterPro" id="IPR012951">
    <property type="entry name" value="BBE"/>
</dbReference>
<dbReference type="Proteomes" id="UP000305921">
    <property type="component" value="Unassembled WGS sequence"/>
</dbReference>
<keyword evidence="4" id="KW-0274">FAD</keyword>